<comment type="subcellular location">
    <subcellularLocation>
        <location evidence="1">Cell outer membrane</location>
    </subcellularLocation>
</comment>
<evidence type="ECO:0000256" key="7">
    <source>
        <dbReference type="ARBA" id="ARBA00023136"/>
    </source>
</evidence>
<feature type="domain" description="POTRA" evidence="11">
    <location>
        <begin position="94"/>
        <end position="167"/>
    </location>
</feature>
<dbReference type="PROSITE" id="PS51779">
    <property type="entry name" value="POTRA"/>
    <property type="match status" value="1"/>
</dbReference>
<evidence type="ECO:0000256" key="1">
    <source>
        <dbReference type="ARBA" id="ARBA00004442"/>
    </source>
</evidence>
<comment type="similarity">
    <text evidence="2">Belongs to the TPS (TC 1.B.20) family.</text>
</comment>
<dbReference type="GO" id="GO:0008320">
    <property type="term" value="F:protein transmembrane transporter activity"/>
    <property type="evidence" value="ECO:0007669"/>
    <property type="project" value="TreeGrafter"/>
</dbReference>
<accession>E3BH39</accession>
<proteinExistence type="inferred from homology"/>
<keyword evidence="4" id="KW-1134">Transmembrane beta strand</keyword>
<dbReference type="Gene3D" id="3.10.20.310">
    <property type="entry name" value="membrane protein fhac"/>
    <property type="match status" value="1"/>
</dbReference>
<name>E3BH39_9VIBR</name>
<evidence type="ECO:0000256" key="6">
    <source>
        <dbReference type="ARBA" id="ARBA00022927"/>
    </source>
</evidence>
<sequence length="568" mass="62781">MLKRSFIAHLQVVCVTAIAASTATQSHANDVNISQIEQANRQAIEKTNRQALQENQRRINKQLQPKPTQSVDTPEVKEVEAEGNPVLKETHQCLPISGVYITDTSLLSPKDFEKLTPINDSCILPEDVNQLIREITGLYISKGFVTARIVLIQPGIYGELGLDVIEGEIEAIVGDSETINVDLLFPNGVGNPLNLKDLEQGIDQANRLPSNKVSMRLLPGEYRGGSVIQLSNPELPRWSGNASIDNHGQKSTGREVLRAMTVYSSPFGLSDYVMLSGSTTLGSNPDVYSRSVSTLYSIPYGYWTYSAFGFYSTYSSETQTNTVLNAHGWSSNIGIRADKTLSRDGNTINTLSGQFNYKQAKNFLETLQLNISSQDLAVFSIDYSHFRVLTSGVFSAGVGIDRGTSLLNAQTQSDAVSNVFTKLRGNISTYYYFNFLENTYLYRNKLVGQYSEHHLPGVEWFGISDNSAIRGLDKNSLSASDGWYFRNTLSRDFSVDSIKFTPRVGADYGQINAGIESGFDKAIGVSMGQRITYKQASFDLEVSKAWVLNSPEYKQESVLVLARLGIEF</sequence>
<dbReference type="GO" id="GO:0098046">
    <property type="term" value="C:type V protein secretion system complex"/>
    <property type="evidence" value="ECO:0007669"/>
    <property type="project" value="TreeGrafter"/>
</dbReference>
<dbReference type="EMBL" id="AEIU01000052">
    <property type="protein sequence ID" value="EFP97676.1"/>
    <property type="molecule type" value="Genomic_DNA"/>
</dbReference>
<feature type="region of interest" description="Disordered" evidence="9">
    <location>
        <begin position="57"/>
        <end position="78"/>
    </location>
</feature>
<feature type="chain" id="PRO_5003166456" evidence="10">
    <location>
        <begin position="20"/>
        <end position="568"/>
    </location>
</feature>
<feature type="signal peptide" evidence="10">
    <location>
        <begin position="1"/>
        <end position="19"/>
    </location>
</feature>
<dbReference type="Gene3D" id="2.40.160.50">
    <property type="entry name" value="membrane protein fhac: a member of the omp85/tpsb transporter family"/>
    <property type="match status" value="1"/>
</dbReference>
<dbReference type="PANTHER" id="PTHR34597:SF3">
    <property type="entry name" value="OUTER MEMBRANE TRANSPORTER CDIB"/>
    <property type="match status" value="1"/>
</dbReference>
<keyword evidence="8" id="KW-0998">Cell outer membrane</keyword>
<evidence type="ECO:0000256" key="3">
    <source>
        <dbReference type="ARBA" id="ARBA00022448"/>
    </source>
</evidence>
<dbReference type="RefSeq" id="WP_009600285.1">
    <property type="nucleotide sequence ID" value="NZ_AEIU01000052.1"/>
</dbReference>
<evidence type="ECO:0000313" key="12">
    <source>
        <dbReference type="EMBL" id="EFP97676.1"/>
    </source>
</evidence>
<keyword evidence="3" id="KW-0813">Transport</keyword>
<dbReference type="InterPro" id="IPR005565">
    <property type="entry name" value="Hemolysn_activator_HlyB_C"/>
</dbReference>
<reference evidence="12 13" key="1">
    <citation type="journal article" date="2012" name="Int. J. Syst. Evol. Microbiol.">
        <title>Vibrio caribbeanicus sp. nov., isolated from the marine sponge Scleritoderma cyanea.</title>
        <authorList>
            <person name="Hoffmann M."/>
            <person name="Monday S.R."/>
            <person name="Allard M.W."/>
            <person name="Strain E.A."/>
            <person name="Whittaker P."/>
            <person name="Naum M."/>
            <person name="McCarthy P.J."/>
            <person name="Lopez J.V."/>
            <person name="Fischer M."/>
            <person name="Brown E.W."/>
        </authorList>
    </citation>
    <scope>NUCLEOTIDE SEQUENCE [LARGE SCALE GENOMIC DNA]</scope>
    <source>
        <strain evidence="12 13">ATCC BAA-2122</strain>
    </source>
</reference>
<evidence type="ECO:0000256" key="5">
    <source>
        <dbReference type="ARBA" id="ARBA00022692"/>
    </source>
</evidence>
<evidence type="ECO:0000313" key="13">
    <source>
        <dbReference type="Proteomes" id="UP000002943"/>
    </source>
</evidence>
<protein>
    <submittedName>
        <fullName evidence="12">Hemolysin activator protein</fullName>
    </submittedName>
</protein>
<evidence type="ECO:0000256" key="2">
    <source>
        <dbReference type="ARBA" id="ARBA00009055"/>
    </source>
</evidence>
<evidence type="ECO:0000256" key="4">
    <source>
        <dbReference type="ARBA" id="ARBA00022452"/>
    </source>
</evidence>
<dbReference type="eggNOG" id="COG2831">
    <property type="taxonomic scope" value="Bacteria"/>
</dbReference>
<dbReference type="AlphaFoldDB" id="E3BH39"/>
<comment type="caution">
    <text evidence="12">The sequence shown here is derived from an EMBL/GenBank/DDBJ whole genome shotgun (WGS) entry which is preliminary data.</text>
</comment>
<organism evidence="12 13">
    <name type="scientific">Vibrio caribbeanicus ATCC BAA-2122</name>
    <dbReference type="NCBI Taxonomy" id="796620"/>
    <lineage>
        <taxon>Bacteria</taxon>
        <taxon>Pseudomonadati</taxon>
        <taxon>Pseudomonadota</taxon>
        <taxon>Gammaproteobacteria</taxon>
        <taxon>Vibrionales</taxon>
        <taxon>Vibrionaceae</taxon>
        <taxon>Vibrio</taxon>
    </lineage>
</organism>
<keyword evidence="5" id="KW-0812">Transmembrane</keyword>
<dbReference type="InterPro" id="IPR034746">
    <property type="entry name" value="POTRA"/>
</dbReference>
<dbReference type="Pfam" id="PF17287">
    <property type="entry name" value="POTRA_3"/>
    <property type="match status" value="1"/>
</dbReference>
<dbReference type="OrthoDB" id="290122at2"/>
<keyword evidence="13" id="KW-1185">Reference proteome</keyword>
<dbReference type="InterPro" id="IPR035251">
    <property type="entry name" value="ShlB_POTRA"/>
</dbReference>
<gene>
    <name evidence="12" type="ORF">VIBC2010_00425</name>
</gene>
<evidence type="ECO:0000256" key="8">
    <source>
        <dbReference type="ARBA" id="ARBA00023237"/>
    </source>
</evidence>
<evidence type="ECO:0000259" key="11">
    <source>
        <dbReference type="PROSITE" id="PS51779"/>
    </source>
</evidence>
<keyword evidence="6" id="KW-0653">Protein transport</keyword>
<dbReference type="GO" id="GO:0009279">
    <property type="term" value="C:cell outer membrane"/>
    <property type="evidence" value="ECO:0007669"/>
    <property type="project" value="UniProtKB-SubCell"/>
</dbReference>
<keyword evidence="7" id="KW-0472">Membrane</keyword>
<dbReference type="InterPro" id="IPR027282">
    <property type="entry name" value="TPS"/>
</dbReference>
<dbReference type="InterPro" id="IPR051544">
    <property type="entry name" value="TPS_OM_transporter"/>
</dbReference>
<keyword evidence="10" id="KW-0732">Signal</keyword>
<dbReference type="STRING" id="796620.VIBC2010_00425"/>
<feature type="compositionally biased region" description="Polar residues" evidence="9">
    <location>
        <begin position="61"/>
        <end position="72"/>
    </location>
</feature>
<dbReference type="InterPro" id="IPR013686">
    <property type="entry name" value="Polypept-transport_assoc_ShlB"/>
</dbReference>
<dbReference type="Proteomes" id="UP000002943">
    <property type="component" value="Unassembled WGS sequence"/>
</dbReference>
<dbReference type="PANTHER" id="PTHR34597">
    <property type="entry name" value="SLR1661 PROTEIN"/>
    <property type="match status" value="1"/>
</dbReference>
<evidence type="ECO:0000256" key="9">
    <source>
        <dbReference type="SAM" id="MobiDB-lite"/>
    </source>
</evidence>
<dbReference type="GO" id="GO:0046819">
    <property type="term" value="P:protein secretion by the type V secretion system"/>
    <property type="evidence" value="ECO:0007669"/>
    <property type="project" value="TreeGrafter"/>
</dbReference>
<dbReference type="Pfam" id="PF08479">
    <property type="entry name" value="POTRA_2"/>
    <property type="match status" value="1"/>
</dbReference>
<dbReference type="Pfam" id="PF03865">
    <property type="entry name" value="ShlB"/>
    <property type="match status" value="1"/>
</dbReference>
<dbReference type="PIRSF" id="PIRSF029745">
    <property type="entry name" value="FhaC"/>
    <property type="match status" value="1"/>
</dbReference>
<evidence type="ECO:0000256" key="10">
    <source>
        <dbReference type="SAM" id="SignalP"/>
    </source>
</evidence>